<dbReference type="PANTHER" id="PTHR24171:SF9">
    <property type="entry name" value="ANKYRIN REPEAT DOMAIN-CONTAINING PROTEIN 39"/>
    <property type="match status" value="1"/>
</dbReference>
<dbReference type="SUPFAM" id="SSF48403">
    <property type="entry name" value="Ankyrin repeat"/>
    <property type="match status" value="1"/>
</dbReference>
<evidence type="ECO:0000313" key="5">
    <source>
        <dbReference type="EMBL" id="RII41520.1"/>
    </source>
</evidence>
<evidence type="ECO:0000256" key="1">
    <source>
        <dbReference type="ARBA" id="ARBA00022737"/>
    </source>
</evidence>
<dbReference type="RefSeq" id="WP_119425436.1">
    <property type="nucleotide sequence ID" value="NZ_QQXK01000026.1"/>
</dbReference>
<proteinExistence type="predicted"/>
<evidence type="ECO:0000313" key="6">
    <source>
        <dbReference type="Proteomes" id="UP000265419"/>
    </source>
</evidence>
<dbReference type="InterPro" id="IPR002110">
    <property type="entry name" value="Ankyrin_rpt"/>
</dbReference>
<feature type="region of interest" description="Disordered" evidence="4">
    <location>
        <begin position="1"/>
        <end position="24"/>
    </location>
</feature>
<dbReference type="PROSITE" id="PS50297">
    <property type="entry name" value="ANK_REP_REGION"/>
    <property type="match status" value="1"/>
</dbReference>
<gene>
    <name evidence="5" type="ORF">DWB68_12405</name>
</gene>
<dbReference type="InterPro" id="IPR036770">
    <property type="entry name" value="Ankyrin_rpt-contain_sf"/>
</dbReference>
<dbReference type="SMART" id="SM00248">
    <property type="entry name" value="ANK"/>
    <property type="match status" value="2"/>
</dbReference>
<keyword evidence="6" id="KW-1185">Reference proteome</keyword>
<accession>A0A399J8X3</accession>
<feature type="compositionally biased region" description="Basic and acidic residues" evidence="4">
    <location>
        <begin position="1"/>
        <end position="11"/>
    </location>
</feature>
<keyword evidence="2 3" id="KW-0040">ANK repeat</keyword>
<dbReference type="EMBL" id="QQXK01000026">
    <property type="protein sequence ID" value="RII41520.1"/>
    <property type="molecule type" value="Genomic_DNA"/>
</dbReference>
<feature type="repeat" description="ANK" evidence="3">
    <location>
        <begin position="66"/>
        <end position="98"/>
    </location>
</feature>
<protein>
    <submittedName>
        <fullName evidence="5">Ankyrin repeat domain-containing protein</fullName>
    </submittedName>
</protein>
<reference evidence="5 6" key="1">
    <citation type="submission" date="2018-07" db="EMBL/GenBank/DDBJ databases">
        <title>Arthrobacter sp. nov., isolated from raw cow's milk with high bacterial count.</title>
        <authorList>
            <person name="Hahne J."/>
            <person name="Isele D."/>
            <person name="Lipski A."/>
        </authorList>
    </citation>
    <scope>NUCLEOTIDE SEQUENCE [LARGE SCALE GENOMIC DNA]</scope>
    <source>
        <strain evidence="5 6">JZ R-35</strain>
    </source>
</reference>
<dbReference type="PANTHER" id="PTHR24171">
    <property type="entry name" value="ANKYRIN REPEAT DOMAIN-CONTAINING PROTEIN 39-RELATED"/>
    <property type="match status" value="1"/>
</dbReference>
<evidence type="ECO:0000256" key="2">
    <source>
        <dbReference type="ARBA" id="ARBA00023043"/>
    </source>
</evidence>
<name>A0A399J8X3_9MICC</name>
<dbReference type="Pfam" id="PF12796">
    <property type="entry name" value="Ank_2"/>
    <property type="match status" value="1"/>
</dbReference>
<dbReference type="Proteomes" id="UP000265419">
    <property type="component" value="Unassembled WGS sequence"/>
</dbReference>
<evidence type="ECO:0000256" key="3">
    <source>
        <dbReference type="PROSITE-ProRule" id="PRU00023"/>
    </source>
</evidence>
<dbReference type="PROSITE" id="PS50088">
    <property type="entry name" value="ANK_REPEAT"/>
    <property type="match status" value="1"/>
</dbReference>
<dbReference type="Gene3D" id="1.25.40.20">
    <property type="entry name" value="Ankyrin repeat-containing domain"/>
    <property type="match status" value="1"/>
</dbReference>
<organism evidence="5 6">
    <name type="scientific">Galactobacter valiniphilus</name>
    <dbReference type="NCBI Taxonomy" id="2676122"/>
    <lineage>
        <taxon>Bacteria</taxon>
        <taxon>Bacillati</taxon>
        <taxon>Actinomycetota</taxon>
        <taxon>Actinomycetes</taxon>
        <taxon>Micrococcales</taxon>
        <taxon>Micrococcaceae</taxon>
        <taxon>Galactobacter</taxon>
    </lineage>
</organism>
<evidence type="ECO:0000256" key="4">
    <source>
        <dbReference type="SAM" id="MobiDB-lite"/>
    </source>
</evidence>
<comment type="caution">
    <text evidence="5">The sequence shown here is derived from an EMBL/GenBank/DDBJ whole genome shotgun (WGS) entry which is preliminary data.</text>
</comment>
<dbReference type="AlphaFoldDB" id="A0A399J8X3"/>
<sequence length="153" mass="16260">MSHENLSDYDRASATPSQVGGSADAPALSDEQVAFLNRLFDLAREGKLELLEYIRQGIPADLSDHKGDTFLILAAYAGHEDLVRGLVEAGADVNRLNQREQSALTCAVFRGDEVLVTALLAAGADPELGAQNAVATARAFGQDELLALLQPRG</sequence>
<keyword evidence="1" id="KW-0677">Repeat</keyword>